<feature type="compositionally biased region" description="Basic and acidic residues" evidence="1">
    <location>
        <begin position="860"/>
        <end position="897"/>
    </location>
</feature>
<dbReference type="InterPro" id="IPR050344">
    <property type="entry name" value="Peptidase_M1_aminopeptidases"/>
</dbReference>
<dbReference type="SUPFAM" id="SSF55486">
    <property type="entry name" value="Metalloproteases ('zincins'), catalytic domain"/>
    <property type="match status" value="1"/>
</dbReference>
<dbReference type="SUPFAM" id="SSF48371">
    <property type="entry name" value="ARM repeat"/>
    <property type="match status" value="2"/>
</dbReference>
<dbReference type="InterPro" id="IPR014782">
    <property type="entry name" value="Peptidase_M1_dom"/>
</dbReference>
<dbReference type="CDD" id="cd09603">
    <property type="entry name" value="M1_APN_like"/>
    <property type="match status" value="1"/>
</dbReference>
<dbReference type="PANTHER" id="PTHR11533:SF299">
    <property type="entry name" value="AMINOPEPTIDASE"/>
    <property type="match status" value="1"/>
</dbReference>
<dbReference type="InterPro" id="IPR004155">
    <property type="entry name" value="PBS_lyase_HEAT"/>
</dbReference>
<dbReference type="GO" id="GO:0006508">
    <property type="term" value="P:proteolysis"/>
    <property type="evidence" value="ECO:0007669"/>
    <property type="project" value="TreeGrafter"/>
</dbReference>
<dbReference type="InterPro" id="IPR011989">
    <property type="entry name" value="ARM-like"/>
</dbReference>
<evidence type="ECO:0000259" key="3">
    <source>
        <dbReference type="Pfam" id="PF17900"/>
    </source>
</evidence>
<sequence>MVHLCQTHALGGHATAEIYASLAASGDFAPANTLPSYAPHTVIQPIHIDISLDFRQIEQKRAKARIVHTLANSAKQNSSVPRALLTSLKLNGVGFSGMDVRGDGLGSWTYDGKEVSLYWNTPFGPEERRTVELTYDIIEPVTGLFFEVPTKEYPNRALHAITDLESERCRYWLATVDFPVVRTTLKINLRAASNLMAIANGAHVGQTDHDDGSRTTEWKLDQLCPSYLICFAVGLFEEVVDEEVNGIPVKYYAPKGFAHGDIKRAFDLTPKMLRWLPEKVGLAIPWPKYYQIASPHVGGAMENISLVTWGSQYLMDENYAPDRQLQIQLTNIHEMAHTYFGDLLVIRHFEHVWQKESWATYMEACWLEDNVSQDEFVFELLGNAERYITETEDYMRPMVTRTYGTSWQMFDNHTYPGGGWRIHMLRKLLGDESFWAGVKDYVNTFQGKTVETDDFRKCLEKASGINLVKFFDQWFYSKGYPKFKGEYNYNGDKKQVQITLEQTLADKAAGIPIFDCTVEIEVTCEGDEKFTGEVIFNSETRSQKATVVIPVRKGKPTIVRVDPDTKLLCSLELNPGEDILGNTAKSGGDVISRVRAYKELIKIGSYTALKKVQETVAAEPFYGVRIKVAQALGKAKTDGALKILIAMLKAEKNATCAFTIATELEIRDDKVREALLEYLKGKDLPYRAHNAALQALGVQRNKEDLKFLLSVAQDSTKIGQHAIVRSGVLRALGKTRQPEAFEYLLTRLTPGAEPERARPSIAAAIAIAAQWQPAPGTKRAIEALCDLLKDEAPDVRLTAIHYLCSANLEARGALSTIAATKPLWDLRDWSVVQEMTKALRESPAQGPGGSSQQLKTLMKSVEELEQKLRKLEEKEKEREAKEKVPEKKENADEKKEAAATPVQA</sequence>
<dbReference type="GO" id="GO:0005737">
    <property type="term" value="C:cytoplasm"/>
    <property type="evidence" value="ECO:0007669"/>
    <property type="project" value="TreeGrafter"/>
</dbReference>
<dbReference type="Gene3D" id="1.25.10.10">
    <property type="entry name" value="Leucine-rich Repeat Variant"/>
    <property type="match status" value="2"/>
</dbReference>
<organism evidence="4 5">
    <name type="scientific">Geranomyces variabilis</name>
    <dbReference type="NCBI Taxonomy" id="109894"/>
    <lineage>
        <taxon>Eukaryota</taxon>
        <taxon>Fungi</taxon>
        <taxon>Fungi incertae sedis</taxon>
        <taxon>Chytridiomycota</taxon>
        <taxon>Chytridiomycota incertae sedis</taxon>
        <taxon>Chytridiomycetes</taxon>
        <taxon>Spizellomycetales</taxon>
        <taxon>Powellomycetaceae</taxon>
        <taxon>Geranomyces</taxon>
    </lineage>
</organism>
<dbReference type="Proteomes" id="UP001212152">
    <property type="component" value="Unassembled WGS sequence"/>
</dbReference>
<dbReference type="InterPro" id="IPR016024">
    <property type="entry name" value="ARM-type_fold"/>
</dbReference>
<dbReference type="Pfam" id="PF01433">
    <property type="entry name" value="Peptidase_M1"/>
    <property type="match status" value="1"/>
</dbReference>
<evidence type="ECO:0000256" key="1">
    <source>
        <dbReference type="SAM" id="MobiDB-lite"/>
    </source>
</evidence>
<dbReference type="GO" id="GO:0070006">
    <property type="term" value="F:metalloaminopeptidase activity"/>
    <property type="evidence" value="ECO:0007669"/>
    <property type="project" value="TreeGrafter"/>
</dbReference>
<dbReference type="PANTHER" id="PTHR11533">
    <property type="entry name" value="PROTEASE M1 ZINC METALLOPROTEASE"/>
    <property type="match status" value="1"/>
</dbReference>
<evidence type="ECO:0000313" key="5">
    <source>
        <dbReference type="Proteomes" id="UP001212152"/>
    </source>
</evidence>
<dbReference type="GO" id="GO:0005615">
    <property type="term" value="C:extracellular space"/>
    <property type="evidence" value="ECO:0007669"/>
    <property type="project" value="TreeGrafter"/>
</dbReference>
<evidence type="ECO:0000259" key="2">
    <source>
        <dbReference type="Pfam" id="PF01433"/>
    </source>
</evidence>
<dbReference type="GO" id="GO:0043171">
    <property type="term" value="P:peptide catabolic process"/>
    <property type="evidence" value="ECO:0007669"/>
    <property type="project" value="TreeGrafter"/>
</dbReference>
<feature type="domain" description="Aminopeptidase N-like N-terminal" evidence="3">
    <location>
        <begin position="138"/>
        <end position="228"/>
    </location>
</feature>
<dbReference type="EMBL" id="JADGJQ010000020">
    <property type="protein sequence ID" value="KAJ3179655.1"/>
    <property type="molecule type" value="Genomic_DNA"/>
</dbReference>
<proteinExistence type="predicted"/>
<dbReference type="InterPro" id="IPR045357">
    <property type="entry name" value="Aminopeptidase_N-like_N"/>
</dbReference>
<dbReference type="Gene3D" id="1.10.390.10">
    <property type="entry name" value="Neutral Protease Domain 2"/>
    <property type="match status" value="1"/>
</dbReference>
<dbReference type="InterPro" id="IPR042097">
    <property type="entry name" value="Aminopeptidase_N-like_N_sf"/>
</dbReference>
<feature type="domain" description="Peptidase M1 membrane alanine aminopeptidase" evidence="2">
    <location>
        <begin position="265"/>
        <end position="474"/>
    </location>
</feature>
<dbReference type="Pfam" id="PF17900">
    <property type="entry name" value="Peptidase_M1_N"/>
    <property type="match status" value="1"/>
</dbReference>
<name>A0AAD5XN64_9FUNG</name>
<comment type="caution">
    <text evidence="4">The sequence shown here is derived from an EMBL/GenBank/DDBJ whole genome shotgun (WGS) entry which is preliminary data.</text>
</comment>
<dbReference type="GO" id="GO:0042277">
    <property type="term" value="F:peptide binding"/>
    <property type="evidence" value="ECO:0007669"/>
    <property type="project" value="TreeGrafter"/>
</dbReference>
<dbReference type="GO" id="GO:0008270">
    <property type="term" value="F:zinc ion binding"/>
    <property type="evidence" value="ECO:0007669"/>
    <property type="project" value="InterPro"/>
</dbReference>
<dbReference type="InterPro" id="IPR027268">
    <property type="entry name" value="Peptidase_M4/M1_CTD_sf"/>
</dbReference>
<evidence type="ECO:0000313" key="4">
    <source>
        <dbReference type="EMBL" id="KAJ3179655.1"/>
    </source>
</evidence>
<dbReference type="AlphaFoldDB" id="A0AAD5XN64"/>
<protein>
    <recommendedName>
        <fullName evidence="6">Aminopeptidase</fullName>
    </recommendedName>
</protein>
<reference evidence="4" key="1">
    <citation type="submission" date="2020-05" db="EMBL/GenBank/DDBJ databases">
        <title>Phylogenomic resolution of chytrid fungi.</title>
        <authorList>
            <person name="Stajich J.E."/>
            <person name="Amses K."/>
            <person name="Simmons R."/>
            <person name="Seto K."/>
            <person name="Myers J."/>
            <person name="Bonds A."/>
            <person name="Quandt C.A."/>
            <person name="Barry K."/>
            <person name="Liu P."/>
            <person name="Grigoriev I."/>
            <person name="Longcore J.E."/>
            <person name="James T.Y."/>
        </authorList>
    </citation>
    <scope>NUCLEOTIDE SEQUENCE</scope>
    <source>
        <strain evidence="4">JEL0379</strain>
    </source>
</reference>
<evidence type="ECO:0008006" key="6">
    <source>
        <dbReference type="Google" id="ProtNLM"/>
    </source>
</evidence>
<accession>A0AAD5XN64</accession>
<feature type="region of interest" description="Disordered" evidence="1">
    <location>
        <begin position="839"/>
        <end position="904"/>
    </location>
</feature>
<keyword evidence="5" id="KW-1185">Reference proteome</keyword>
<dbReference type="SUPFAM" id="SSF63737">
    <property type="entry name" value="Leukotriene A4 hydrolase N-terminal domain"/>
    <property type="match status" value="1"/>
</dbReference>
<dbReference type="Gene3D" id="2.60.40.1730">
    <property type="entry name" value="tricorn interacting facor f3 domain"/>
    <property type="match status" value="1"/>
</dbReference>
<dbReference type="GO" id="GO:0016020">
    <property type="term" value="C:membrane"/>
    <property type="evidence" value="ECO:0007669"/>
    <property type="project" value="TreeGrafter"/>
</dbReference>
<dbReference type="SMART" id="SM00567">
    <property type="entry name" value="EZ_HEAT"/>
    <property type="match status" value="3"/>
</dbReference>
<gene>
    <name evidence="4" type="ORF">HDU87_002861</name>
</gene>